<feature type="compositionally biased region" description="Basic and acidic residues" evidence="1">
    <location>
        <begin position="131"/>
        <end position="141"/>
    </location>
</feature>
<accession>A0A8H8QU45</accession>
<sequence length="151" mass="16484">QVVYDSTSIPSFLPASSVVIQFQTIHLSIQFFLLIVRKEHLREGSKNSNQAAKLAHSRPPPVRTTHSATAAASPPLSPKRSHHHRRKSGKEHVATEKKASRPTSLSRRTTPQYVTKVGPGWSGGRGSTSARDGEEGGRDSGESFPQFCWCG</sequence>
<dbReference type="Proteomes" id="UP000431533">
    <property type="component" value="Unassembled WGS sequence"/>
</dbReference>
<feature type="compositionally biased region" description="Low complexity" evidence="1">
    <location>
        <begin position="64"/>
        <end position="74"/>
    </location>
</feature>
<feature type="compositionally biased region" description="Basic residues" evidence="1">
    <location>
        <begin position="79"/>
        <end position="89"/>
    </location>
</feature>
<comment type="caution">
    <text evidence="2">The sequence shown here is derived from an EMBL/GenBank/DDBJ whole genome shotgun (WGS) entry which is preliminary data.</text>
</comment>
<dbReference type="GeneID" id="41988734"/>
<reference evidence="2 3" key="1">
    <citation type="submission" date="2018-05" db="EMBL/GenBank/DDBJ databases">
        <title>Genome sequencing and assembly of the regulated plant pathogen Lachnellula willkommii and related sister species for the development of diagnostic species identification markers.</title>
        <authorList>
            <person name="Giroux E."/>
            <person name="Bilodeau G."/>
        </authorList>
    </citation>
    <scope>NUCLEOTIDE SEQUENCE [LARGE SCALE GENOMIC DNA]</scope>
    <source>
        <strain evidence="2 3">CBS 185.66</strain>
    </source>
</reference>
<protein>
    <submittedName>
        <fullName evidence="2">Uncharacterized protein</fullName>
    </submittedName>
</protein>
<evidence type="ECO:0000313" key="2">
    <source>
        <dbReference type="EMBL" id="TVY22683.1"/>
    </source>
</evidence>
<feature type="compositionally biased region" description="Basic and acidic residues" evidence="1">
    <location>
        <begin position="90"/>
        <end position="99"/>
    </location>
</feature>
<feature type="non-terminal residue" evidence="2">
    <location>
        <position position="1"/>
    </location>
</feature>
<keyword evidence="3" id="KW-1185">Reference proteome</keyword>
<organism evidence="2 3">
    <name type="scientific">Lachnellula hyalina</name>
    <dbReference type="NCBI Taxonomy" id="1316788"/>
    <lineage>
        <taxon>Eukaryota</taxon>
        <taxon>Fungi</taxon>
        <taxon>Dikarya</taxon>
        <taxon>Ascomycota</taxon>
        <taxon>Pezizomycotina</taxon>
        <taxon>Leotiomycetes</taxon>
        <taxon>Helotiales</taxon>
        <taxon>Lachnaceae</taxon>
        <taxon>Lachnellula</taxon>
    </lineage>
</organism>
<dbReference type="AlphaFoldDB" id="A0A8H8QU45"/>
<feature type="non-terminal residue" evidence="2">
    <location>
        <position position="151"/>
    </location>
</feature>
<feature type="compositionally biased region" description="Polar residues" evidence="1">
    <location>
        <begin position="101"/>
        <end position="113"/>
    </location>
</feature>
<proteinExistence type="predicted"/>
<name>A0A8H8QU45_9HELO</name>
<dbReference type="RefSeq" id="XP_031001471.1">
    <property type="nucleotide sequence ID" value="XM_031153456.1"/>
</dbReference>
<evidence type="ECO:0000313" key="3">
    <source>
        <dbReference type="Proteomes" id="UP000431533"/>
    </source>
</evidence>
<gene>
    <name evidence="2" type="ORF">LHYA1_G008536</name>
</gene>
<feature type="region of interest" description="Disordered" evidence="1">
    <location>
        <begin position="46"/>
        <end position="151"/>
    </location>
</feature>
<dbReference type="EMBL" id="QGMH01000240">
    <property type="protein sequence ID" value="TVY22683.1"/>
    <property type="molecule type" value="Genomic_DNA"/>
</dbReference>
<evidence type="ECO:0000256" key="1">
    <source>
        <dbReference type="SAM" id="MobiDB-lite"/>
    </source>
</evidence>